<comment type="caution">
    <text evidence="2">The sequence shown here is derived from an EMBL/GenBank/DDBJ whole genome shotgun (WGS) entry which is preliminary data.</text>
</comment>
<feature type="coiled-coil region" evidence="1">
    <location>
        <begin position="2"/>
        <end position="131"/>
    </location>
</feature>
<evidence type="ECO:0000313" key="3">
    <source>
        <dbReference type="Proteomes" id="UP000192257"/>
    </source>
</evidence>
<dbReference type="GeneID" id="39989763"/>
<dbReference type="Proteomes" id="UP000192257">
    <property type="component" value="Unassembled WGS sequence"/>
</dbReference>
<evidence type="ECO:0000256" key="1">
    <source>
        <dbReference type="SAM" id="Coils"/>
    </source>
</evidence>
<name>A0A1X0NIX3_9TRYP</name>
<evidence type="ECO:0000313" key="2">
    <source>
        <dbReference type="EMBL" id="ORC84714.1"/>
    </source>
</evidence>
<dbReference type="RefSeq" id="XP_028878780.1">
    <property type="nucleotide sequence ID" value="XM_029029983.1"/>
</dbReference>
<sequence>MVSKEERINEAMRERISQLEEELKLCKHHLSETIRNKEVLECDIDALQKEAHVVVAQWATKANELSSELDKSVSEVEKLRDELKHSEKVNDDLRQRLKDAEAVDSLHEEELHILKMANENLTEKVSAAERDFCSASQRIIQYEDLVSKMDLEMKQSIEDIKTLTKEKSRLIEVNAELREEKGKLELLYYEARDLSKRLEEELMSSQKSLYRCNSLIVFFEEESCSRNRIVFEWQSFFLEYISSQGEKNKICLLELEKKAEDLQQNNILLQEEKDSLETQLREASAEFSSSQIEYNTTIQELRDQVRLLENDVAELQDSQVNQNRILETIQEEFDKSVARCRVLESTKEELETEFRAVKECYSSLLLEYNDVRVNEQKRLHELNAKISLLTDEKTIIRNDYETRLQEVLTENALLCENMASTRHDIIFHLEYEERLMLEVMFYEEWLSLVLDRNSKVLSWSSGIHAQLLAAMKDINLLEESMNKRQTENDELREELENTKKEFASEKSHLTLLESKVEQLTSELNTSRKKYEEVLNDNNWLKEQVESMRIELGELDGLLNSSLNEMREESEKQKLEQERLISEIRRYEDLLQRSQERIDSLDERCRILASENEAMTKTLILTEGELQDLKEENKKKLQRDRMLTEQNKKLESTLLQMQKEYANSDNQSTILKEQLKTQETKIHIISTSARQEIEAMKIKLNSFIEKCEKADQRVANLSESLQESENNLGNLREAYQRARVALEEAKQRCCKDAETIQKLLENRESLMQERDTVVQKYNRIHDILKGVKKENSGRVTDEIHRLSNLCSQQEVELQQLRHQNVVLKRGIIKLPENTGEQLERPVFVERLNLMEGPIRRPKKRLVLGSDTKANE</sequence>
<gene>
    <name evidence="2" type="ORF">TM35_000421720</name>
</gene>
<dbReference type="EMBL" id="NBCO01000042">
    <property type="protein sequence ID" value="ORC84714.1"/>
    <property type="molecule type" value="Genomic_DNA"/>
</dbReference>
<feature type="coiled-coil region" evidence="1">
    <location>
        <begin position="474"/>
        <end position="666"/>
    </location>
</feature>
<keyword evidence="1" id="KW-0175">Coiled coil</keyword>
<dbReference type="Gene3D" id="1.20.5.1700">
    <property type="match status" value="1"/>
</dbReference>
<dbReference type="OrthoDB" id="271812at2759"/>
<protein>
    <submittedName>
        <fullName evidence="2">BRCT domain-containing protein</fullName>
    </submittedName>
</protein>
<dbReference type="AlphaFoldDB" id="A0A1X0NIX3"/>
<feature type="coiled-coil region" evidence="1">
    <location>
        <begin position="252"/>
        <end position="318"/>
    </location>
</feature>
<accession>A0A1X0NIX3</accession>
<proteinExistence type="predicted"/>
<reference evidence="2 3" key="1">
    <citation type="submission" date="2017-03" db="EMBL/GenBank/DDBJ databases">
        <title>An alternative strategy for trypanosome survival in the mammalian bloodstream revealed through genome and transcriptome analysis of the ubiquitous bovine parasite Trypanosoma (Megatrypanum) theileri.</title>
        <authorList>
            <person name="Kelly S."/>
            <person name="Ivens A."/>
            <person name="Mott A."/>
            <person name="O'Neill E."/>
            <person name="Emms D."/>
            <person name="Macleod O."/>
            <person name="Voorheis P."/>
            <person name="Matthews J."/>
            <person name="Matthews K."/>
            <person name="Carrington M."/>
        </authorList>
    </citation>
    <scope>NUCLEOTIDE SEQUENCE [LARGE SCALE GENOMIC DNA]</scope>
    <source>
        <strain evidence="2">Edinburgh</strain>
    </source>
</reference>
<organism evidence="2 3">
    <name type="scientific">Trypanosoma theileri</name>
    <dbReference type="NCBI Taxonomy" id="67003"/>
    <lineage>
        <taxon>Eukaryota</taxon>
        <taxon>Discoba</taxon>
        <taxon>Euglenozoa</taxon>
        <taxon>Kinetoplastea</taxon>
        <taxon>Metakinetoplastina</taxon>
        <taxon>Trypanosomatida</taxon>
        <taxon>Trypanosomatidae</taxon>
        <taxon>Trypanosoma</taxon>
    </lineage>
</organism>
<dbReference type="VEuPathDB" id="TriTrypDB:TM35_000421720"/>
<feature type="coiled-coil region" evidence="1">
    <location>
        <begin position="692"/>
        <end position="818"/>
    </location>
</feature>
<keyword evidence="3" id="KW-1185">Reference proteome</keyword>